<dbReference type="EMBL" id="LJZQ01000001">
    <property type="protein sequence ID" value="KPQ30491.1"/>
    <property type="molecule type" value="Genomic_DNA"/>
</dbReference>
<accession>A0A0P8D3V9</accession>
<keyword evidence="3" id="KW-0276">Fatty acid metabolism</keyword>
<dbReference type="Proteomes" id="UP000050416">
    <property type="component" value="Unassembled WGS sequence"/>
</dbReference>
<dbReference type="InterPro" id="IPR045851">
    <property type="entry name" value="AMP-bd_C_sf"/>
</dbReference>
<dbReference type="PANTHER" id="PTHR43859:SF4">
    <property type="entry name" value="BUTANOATE--COA LIGASE AAE1-RELATED"/>
    <property type="match status" value="1"/>
</dbReference>
<dbReference type="GO" id="GO:0006631">
    <property type="term" value="P:fatty acid metabolic process"/>
    <property type="evidence" value="ECO:0007669"/>
    <property type="project" value="UniProtKB-KW"/>
</dbReference>
<dbReference type="Pfam" id="PF00501">
    <property type="entry name" value="AMP-binding"/>
    <property type="match status" value="1"/>
</dbReference>
<evidence type="ECO:0000313" key="8">
    <source>
        <dbReference type="Proteomes" id="UP000050416"/>
    </source>
</evidence>
<dbReference type="PROSITE" id="PS00455">
    <property type="entry name" value="AMP_BINDING"/>
    <property type="match status" value="1"/>
</dbReference>
<gene>
    <name evidence="7" type="ORF">HLUCCX14_00050</name>
</gene>
<dbReference type="InterPro" id="IPR042099">
    <property type="entry name" value="ANL_N_sf"/>
</dbReference>
<comment type="caution">
    <text evidence="7">The sequence shown here is derived from an EMBL/GenBank/DDBJ whole genome shotgun (WGS) entry which is preliminary data.</text>
</comment>
<dbReference type="InterPro" id="IPR025110">
    <property type="entry name" value="AMP-bd_C"/>
</dbReference>
<dbReference type="InterPro" id="IPR020845">
    <property type="entry name" value="AMP-binding_CS"/>
</dbReference>
<dbReference type="EC" id="6.2.1.-" evidence="7"/>
<protein>
    <submittedName>
        <fullName evidence="7">Acyl-CoA synthetases (AMP-forming)/AMP-acid ligases II</fullName>
        <ecNumber evidence="7">6.2.1.-</ecNumber>
    </submittedName>
</protein>
<dbReference type="STRING" id="1305731.GCA_000934705_02704"/>
<feature type="domain" description="AMP-dependent synthetase/ligase" evidence="5">
    <location>
        <begin position="26"/>
        <end position="403"/>
    </location>
</feature>
<dbReference type="AlphaFoldDB" id="A0A0P8D3V9"/>
<evidence type="ECO:0000256" key="3">
    <source>
        <dbReference type="ARBA" id="ARBA00022832"/>
    </source>
</evidence>
<dbReference type="Pfam" id="PF13193">
    <property type="entry name" value="AMP-binding_C"/>
    <property type="match status" value="1"/>
</dbReference>
<dbReference type="PANTHER" id="PTHR43859">
    <property type="entry name" value="ACYL-ACTIVATING ENZYME"/>
    <property type="match status" value="1"/>
</dbReference>
<dbReference type="SUPFAM" id="SSF56801">
    <property type="entry name" value="Acetyl-CoA synthetase-like"/>
    <property type="match status" value="1"/>
</dbReference>
<dbReference type="GO" id="GO:0016874">
    <property type="term" value="F:ligase activity"/>
    <property type="evidence" value="ECO:0007669"/>
    <property type="project" value="UniProtKB-KW"/>
</dbReference>
<evidence type="ECO:0000259" key="5">
    <source>
        <dbReference type="Pfam" id="PF00501"/>
    </source>
</evidence>
<evidence type="ECO:0000256" key="1">
    <source>
        <dbReference type="ARBA" id="ARBA00006432"/>
    </source>
</evidence>
<evidence type="ECO:0000256" key="4">
    <source>
        <dbReference type="ARBA" id="ARBA00023098"/>
    </source>
</evidence>
<evidence type="ECO:0000313" key="7">
    <source>
        <dbReference type="EMBL" id="KPQ30491.1"/>
    </source>
</evidence>
<feature type="domain" description="AMP-binding enzyme C-terminal" evidence="6">
    <location>
        <begin position="453"/>
        <end position="529"/>
    </location>
</feature>
<dbReference type="Gene3D" id="3.30.300.30">
    <property type="match status" value="1"/>
</dbReference>
<keyword evidence="2 7" id="KW-0436">Ligase</keyword>
<sequence length="541" mass="59103">MENMFELGLDKAEANYTPLTPITFIQRTALAHPSRTAVIHGDIRRSWAETYQRCLKMASALRKLGVRKGDTVAALLPNIPEMLELHFAVPMIGAVLNAQNTRLDSKTMTFMLNHGRAKVFFTDTEYHDRSREALMGCDAKPTVIDVDDVNFDGGERIGKMTYEDLLATGDDDFVWDMPDDEWQAIALNYTSGTTGNPKGVVYHHRGAHLNALSNVIGFGLPSGAVYLWTLPMFHCNGWCYPWAVTAVAGTHVCLRAPQPQPVFEALANHGVTHFCAAPVVLNMLINAPAEHKKSFSQQVTAATGGAAPPAATIEAMEAMGINVVHLYGLTETYGPSLICEFQYEWHSLDGKKKAAKMARQGILSLSMTDMMVADPNTLQPVAKDGMSIGELFVRGNSVMKGYLNNPEETGKSFKGGWFHTGDLGVWHPDGYVEVKDRSKDIIISGGENISTLEVESTLYDHPAVLEAAVVAAPDDHWGEIPCAFITVKAGHDGLTADDIVAHCRANLAGFKVPKKIIFADELPKTSTGKLQKHVLRDQLTA</sequence>
<dbReference type="NCBIfam" id="NF006020">
    <property type="entry name" value="PRK08162.1"/>
    <property type="match status" value="1"/>
</dbReference>
<evidence type="ECO:0000256" key="2">
    <source>
        <dbReference type="ARBA" id="ARBA00022598"/>
    </source>
</evidence>
<organism evidence="7 8">
    <name type="scientific">Marinobacter excellens HL-55</name>
    <dbReference type="NCBI Taxonomy" id="1305731"/>
    <lineage>
        <taxon>Bacteria</taxon>
        <taxon>Pseudomonadati</taxon>
        <taxon>Pseudomonadota</taxon>
        <taxon>Gammaproteobacteria</taxon>
        <taxon>Pseudomonadales</taxon>
        <taxon>Marinobacteraceae</taxon>
        <taxon>Marinobacter</taxon>
    </lineage>
</organism>
<dbReference type="CDD" id="cd12118">
    <property type="entry name" value="ttLC_FACS_AEE21_like"/>
    <property type="match status" value="1"/>
</dbReference>
<evidence type="ECO:0000259" key="6">
    <source>
        <dbReference type="Pfam" id="PF13193"/>
    </source>
</evidence>
<keyword evidence="4" id="KW-0443">Lipid metabolism</keyword>
<name>A0A0P8D3V9_9GAMM</name>
<dbReference type="PATRIC" id="fig|1305731.5.peg.1382"/>
<proteinExistence type="inferred from homology"/>
<reference evidence="7 8" key="1">
    <citation type="submission" date="2015-09" db="EMBL/GenBank/DDBJ databases">
        <title>Identification and resolution of microdiversity through metagenomic sequencing of parallel consortia.</title>
        <authorList>
            <person name="Nelson W.C."/>
            <person name="Romine M.F."/>
            <person name="Lindemann S.R."/>
        </authorList>
    </citation>
    <scope>NUCLEOTIDE SEQUENCE [LARGE SCALE GENOMIC DNA]</scope>
    <source>
        <strain evidence="7">HL-55</strain>
    </source>
</reference>
<dbReference type="InterPro" id="IPR000873">
    <property type="entry name" value="AMP-dep_synth/lig_dom"/>
</dbReference>
<dbReference type="Gene3D" id="3.40.50.12780">
    <property type="entry name" value="N-terminal domain of ligase-like"/>
    <property type="match status" value="1"/>
</dbReference>
<comment type="similarity">
    <text evidence="1">Belongs to the ATP-dependent AMP-binding enzyme family.</text>
</comment>
<dbReference type="FunFam" id="3.30.300.30:FF:000008">
    <property type="entry name" value="2,3-dihydroxybenzoate-AMP ligase"/>
    <property type="match status" value="1"/>
</dbReference>